<dbReference type="PANTHER" id="PTHR42760:SF115">
    <property type="entry name" value="3-OXOACYL-[ACYL-CARRIER-PROTEIN] REDUCTASE FABG"/>
    <property type="match status" value="1"/>
</dbReference>
<dbReference type="GO" id="GO:0008206">
    <property type="term" value="P:bile acid metabolic process"/>
    <property type="evidence" value="ECO:0007669"/>
    <property type="project" value="UniProtKB-ARBA"/>
</dbReference>
<sequence>MLKLSGKVMLITECDSSIGTTTAQLAAKEGAIVVCTGKNLKKIETILSDIKKAGGIGAAFAHDVSALWSWQQIVTETIKKFGKIDVLVNNAGISTPKLLSELTFSDWKKIQGIDVNSLTYGLKEVVPHMINNKGGSIINVSSIEGLTGLLDNNPYTAAKDVLRSITTNCAIDVAEHAIRVNAVCPGSIETPIIETTFPNNELHFNQSVKFPYLGKPEDIATSIIYLACDESSFVTGAELVIQGGRIAI</sequence>
<dbReference type="InterPro" id="IPR036291">
    <property type="entry name" value="NAD(P)-bd_dom_sf"/>
</dbReference>
<gene>
    <name evidence="3" type="ORF">A5880_000670</name>
    <name evidence="4" type="ORF">A5880_002947</name>
</gene>
<dbReference type="FunFam" id="3.40.50.720:FF:000084">
    <property type="entry name" value="Short-chain dehydrogenase reductase"/>
    <property type="match status" value="1"/>
</dbReference>
<dbReference type="AlphaFoldDB" id="A0A242C7K6"/>
<evidence type="ECO:0000256" key="1">
    <source>
        <dbReference type="ARBA" id="ARBA00006484"/>
    </source>
</evidence>
<reference evidence="3 5" key="2">
    <citation type="submission" date="2018-07" db="EMBL/GenBank/DDBJ databases">
        <title>The Genome Sequence of Enterococcus sp. DIV0659b.</title>
        <authorList>
            <consortium name="The Broad Institute Genomics Platform"/>
            <consortium name="The Broad Institute Genomic Center for Infectious Diseases"/>
            <person name="Earl A."/>
            <person name="Manson A."/>
            <person name="Schwartman J."/>
            <person name="Gilmore M."/>
            <person name="Abouelleil A."/>
            <person name="Cao P."/>
            <person name="Chapman S."/>
            <person name="Cusick C."/>
            <person name="Shea T."/>
            <person name="Young S."/>
            <person name="Neafsey D."/>
            <person name="Nusbaum C."/>
            <person name="Birren B."/>
        </authorList>
    </citation>
    <scope>NUCLEOTIDE SEQUENCE [LARGE SCALE GENOMIC DNA]</scope>
    <source>
        <strain evidence="3 5">4G2_DIV0659</strain>
    </source>
</reference>
<dbReference type="EMBL" id="NGLE01000004">
    <property type="protein sequence ID" value="OTO05772.1"/>
    <property type="molecule type" value="Genomic_DNA"/>
</dbReference>
<dbReference type="GO" id="GO:0016616">
    <property type="term" value="F:oxidoreductase activity, acting on the CH-OH group of donors, NAD or NADP as acceptor"/>
    <property type="evidence" value="ECO:0007669"/>
    <property type="project" value="TreeGrafter"/>
</dbReference>
<name>A0A242C7K6_9ENTE</name>
<evidence type="ECO:0000313" key="3">
    <source>
        <dbReference type="EMBL" id="MEI5993129.1"/>
    </source>
</evidence>
<evidence type="ECO:0000313" key="5">
    <source>
        <dbReference type="Proteomes" id="UP000195139"/>
    </source>
</evidence>
<dbReference type="EMBL" id="NGLE02000001">
    <property type="protein sequence ID" value="MEI5993129.1"/>
    <property type="molecule type" value="Genomic_DNA"/>
</dbReference>
<comment type="similarity">
    <text evidence="1">Belongs to the short-chain dehydrogenases/reductases (SDR) family.</text>
</comment>
<accession>A0A242C7K6</accession>
<protein>
    <submittedName>
        <fullName evidence="4">Uncharacterized protein</fullName>
    </submittedName>
</protein>
<dbReference type="SUPFAM" id="SSF51735">
    <property type="entry name" value="NAD(P)-binding Rossmann-fold domains"/>
    <property type="match status" value="1"/>
</dbReference>
<dbReference type="RefSeq" id="WP_086331795.1">
    <property type="nucleotide sequence ID" value="NZ_NGLE02000001.1"/>
</dbReference>
<dbReference type="InterPro" id="IPR002347">
    <property type="entry name" value="SDR_fam"/>
</dbReference>
<keyword evidence="5" id="KW-1185">Reference proteome</keyword>
<dbReference type="OrthoDB" id="9805904at2"/>
<dbReference type="CDD" id="cd05233">
    <property type="entry name" value="SDR_c"/>
    <property type="match status" value="1"/>
</dbReference>
<organism evidence="4">
    <name type="scientific">Candidatus Enterococcus mansonii</name>
    <dbReference type="NCBI Taxonomy" id="1834181"/>
    <lineage>
        <taxon>Bacteria</taxon>
        <taxon>Bacillati</taxon>
        <taxon>Bacillota</taxon>
        <taxon>Bacilli</taxon>
        <taxon>Lactobacillales</taxon>
        <taxon>Enterococcaceae</taxon>
        <taxon>Enterococcus</taxon>
    </lineage>
</organism>
<dbReference type="PRINTS" id="PR00081">
    <property type="entry name" value="GDHRDH"/>
</dbReference>
<dbReference type="Gene3D" id="3.40.50.720">
    <property type="entry name" value="NAD(P)-binding Rossmann-like Domain"/>
    <property type="match status" value="1"/>
</dbReference>
<proteinExistence type="inferred from homology"/>
<dbReference type="Proteomes" id="UP000195139">
    <property type="component" value="Unassembled WGS sequence"/>
</dbReference>
<evidence type="ECO:0000256" key="2">
    <source>
        <dbReference type="ARBA" id="ARBA00023002"/>
    </source>
</evidence>
<dbReference type="PRINTS" id="PR00080">
    <property type="entry name" value="SDRFAMILY"/>
</dbReference>
<dbReference type="PANTHER" id="PTHR42760">
    <property type="entry name" value="SHORT-CHAIN DEHYDROGENASES/REDUCTASES FAMILY MEMBER"/>
    <property type="match status" value="1"/>
</dbReference>
<keyword evidence="2" id="KW-0560">Oxidoreductase</keyword>
<dbReference type="STRING" id="1834181.A5880_002947"/>
<evidence type="ECO:0000313" key="4">
    <source>
        <dbReference type="EMBL" id="OTO05772.1"/>
    </source>
</evidence>
<comment type="caution">
    <text evidence="4">The sequence shown here is derived from an EMBL/GenBank/DDBJ whole genome shotgun (WGS) entry which is preliminary data.</text>
</comment>
<dbReference type="Pfam" id="PF13561">
    <property type="entry name" value="adh_short_C2"/>
    <property type="match status" value="1"/>
</dbReference>
<reference evidence="4" key="1">
    <citation type="submission" date="2017-05" db="EMBL/GenBank/DDBJ databases">
        <title>The Genome Sequence of Enterococcus sp. 4G2_DIV0659.</title>
        <authorList>
            <consortium name="The Broad Institute Genomics Platform"/>
            <consortium name="The Broad Institute Genomic Center for Infectious Diseases"/>
            <person name="Earl A."/>
            <person name="Manson A."/>
            <person name="Schwartman J."/>
            <person name="Gilmore M."/>
            <person name="Abouelleil A."/>
            <person name="Cao P."/>
            <person name="Chapman S."/>
            <person name="Cusick C."/>
            <person name="Shea T."/>
            <person name="Young S."/>
            <person name="Neafsey D."/>
            <person name="Nusbaum C."/>
            <person name="Birren B."/>
        </authorList>
    </citation>
    <scope>NUCLEOTIDE SEQUENCE [LARGE SCALE GENOMIC DNA]</scope>
    <source>
        <strain evidence="4">4G2_DIV0659</strain>
    </source>
</reference>